<name>A0A1M7CF82_9BRAD</name>
<evidence type="ECO:0000313" key="2">
    <source>
        <dbReference type="Proteomes" id="UP000183208"/>
    </source>
</evidence>
<dbReference type="OrthoDB" id="8256400at2"/>
<reference evidence="1 2" key="1">
    <citation type="submission" date="2016-10" db="EMBL/GenBank/DDBJ databases">
        <authorList>
            <person name="de Groot N.N."/>
        </authorList>
    </citation>
    <scope>NUCLEOTIDE SEQUENCE [LARGE SCALE GENOMIC DNA]</scope>
    <source>
        <strain evidence="1 2">GAS522</strain>
    </source>
</reference>
<gene>
    <name evidence="1" type="ORF">SAMN05444171_4832</name>
</gene>
<accession>A0A1M7CF82</accession>
<sequence length="87" mass="9270">MTDAIIRTAQVSLAILAAALLMTVGIGSEASAKAGRRHWHARGAASGSHGQMSGKRVQLGLLRPVRFGPMRYYGGPKSPMWRGPVEN</sequence>
<dbReference type="RefSeq" id="WP_074824353.1">
    <property type="nucleotide sequence ID" value="NZ_FNTI01000001.1"/>
</dbReference>
<dbReference type="Proteomes" id="UP000183208">
    <property type="component" value="Unassembled WGS sequence"/>
</dbReference>
<evidence type="ECO:0000313" key="1">
    <source>
        <dbReference type="EMBL" id="SED69173.1"/>
    </source>
</evidence>
<organism evidence="1 2">
    <name type="scientific">Bradyrhizobium lablabi</name>
    <dbReference type="NCBI Taxonomy" id="722472"/>
    <lineage>
        <taxon>Bacteria</taxon>
        <taxon>Pseudomonadati</taxon>
        <taxon>Pseudomonadota</taxon>
        <taxon>Alphaproteobacteria</taxon>
        <taxon>Hyphomicrobiales</taxon>
        <taxon>Nitrobacteraceae</taxon>
        <taxon>Bradyrhizobium</taxon>
    </lineage>
</organism>
<proteinExistence type="predicted"/>
<dbReference type="AlphaFoldDB" id="A0A1M7CF82"/>
<dbReference type="EMBL" id="FNTI01000001">
    <property type="protein sequence ID" value="SED69173.1"/>
    <property type="molecule type" value="Genomic_DNA"/>
</dbReference>
<protein>
    <submittedName>
        <fullName evidence="1">Uncharacterized protein</fullName>
    </submittedName>
</protein>